<gene>
    <name evidence="8" type="ORF">SCA03_32450</name>
</gene>
<protein>
    <recommendedName>
        <fullName evidence="7">HTTM-like domain-containing protein</fullName>
    </recommendedName>
</protein>
<dbReference type="InterPro" id="IPR011020">
    <property type="entry name" value="HTTM-like"/>
</dbReference>
<feature type="transmembrane region" description="Helical" evidence="6">
    <location>
        <begin position="371"/>
        <end position="389"/>
    </location>
</feature>
<evidence type="ECO:0000256" key="1">
    <source>
        <dbReference type="ARBA" id="ARBA00004127"/>
    </source>
</evidence>
<sequence>MTDPTDARNAGPTAASGQVTAQSDGEQPRYGPAQGRHGAVPPAVPDKAVAGPRARIEGWVSRGLTRVTSSALGPYQTAIVRIGFGLVWFLFLLREWPHRQELYGPEGPWSWGLAERLIDSNHAFTVLMWSSSNSWFELVYLLALLSAAALTLGWHTRASSVLFMVGVLSLQNRSVFMGDGGDNVIHLMAIYLVLTRCGQVWSLDARRAARGRTEGTAGVVLWAVLGAVLLGGTVAGGFSLGWCLFFWALWVANGLWWVLRRAGARGGRSVREARDVCDILANLGHNAVLLVIMVEVCLIYSTAGWYKIQGTRWQDGSAVYYPMNLDYFSPWPELSHVLAGNGLMIFLVTYVTVGMQIAFPFTLLNRRAKNVLLAFMIVEHLGIAVLLGLPFFSLAMIAADAVFLPTVFLVWSGRRLGALAARVRGLLPRGRRPDTGHEEREEHGRDEAMDHGPDGAPAGIPAAQESEDDVAGTRLPGR</sequence>
<feature type="transmembrane region" description="Helical" evidence="6">
    <location>
        <begin position="215"/>
        <end position="233"/>
    </location>
</feature>
<evidence type="ECO:0000256" key="5">
    <source>
        <dbReference type="SAM" id="MobiDB-lite"/>
    </source>
</evidence>
<feature type="region of interest" description="Disordered" evidence="5">
    <location>
        <begin position="1"/>
        <end position="47"/>
    </location>
</feature>
<accession>A0A4Y3QZ56</accession>
<feature type="transmembrane region" description="Helical" evidence="6">
    <location>
        <begin position="337"/>
        <end position="359"/>
    </location>
</feature>
<organism evidence="8 9">
    <name type="scientific">Streptomyces cacaoi</name>
    <dbReference type="NCBI Taxonomy" id="1898"/>
    <lineage>
        <taxon>Bacteria</taxon>
        <taxon>Bacillati</taxon>
        <taxon>Actinomycetota</taxon>
        <taxon>Actinomycetes</taxon>
        <taxon>Kitasatosporales</taxon>
        <taxon>Streptomycetaceae</taxon>
        <taxon>Streptomyces</taxon>
    </lineage>
</organism>
<proteinExistence type="predicted"/>
<dbReference type="InterPro" id="IPR052964">
    <property type="entry name" value="Sporulation_signal_mat"/>
</dbReference>
<keyword evidence="4 6" id="KW-0472">Membrane</keyword>
<feature type="transmembrane region" description="Helical" evidence="6">
    <location>
        <begin position="138"/>
        <end position="155"/>
    </location>
</feature>
<feature type="transmembrane region" description="Helical" evidence="6">
    <location>
        <begin position="239"/>
        <end position="259"/>
    </location>
</feature>
<keyword evidence="3 6" id="KW-1133">Transmembrane helix</keyword>
<comment type="subcellular location">
    <subcellularLocation>
        <location evidence="1">Endomembrane system</location>
        <topology evidence="1">Multi-pass membrane protein</topology>
    </subcellularLocation>
</comment>
<keyword evidence="2 6" id="KW-0812">Transmembrane</keyword>
<feature type="compositionally biased region" description="Polar residues" evidence="5">
    <location>
        <begin position="15"/>
        <end position="25"/>
    </location>
</feature>
<feature type="transmembrane region" description="Helical" evidence="6">
    <location>
        <begin position="75"/>
        <end position="93"/>
    </location>
</feature>
<dbReference type="AlphaFoldDB" id="A0A4Y3QZ56"/>
<name>A0A4Y3QZ56_STRCI</name>
<keyword evidence="9" id="KW-1185">Reference proteome</keyword>
<dbReference type="Proteomes" id="UP000319210">
    <property type="component" value="Unassembled WGS sequence"/>
</dbReference>
<dbReference type="GO" id="GO:0012505">
    <property type="term" value="C:endomembrane system"/>
    <property type="evidence" value="ECO:0007669"/>
    <property type="project" value="UniProtKB-SubCell"/>
</dbReference>
<evidence type="ECO:0000259" key="7">
    <source>
        <dbReference type="SMART" id="SM00752"/>
    </source>
</evidence>
<dbReference type="PANTHER" id="PTHR39535:SF2">
    <property type="entry name" value="HTTM DOMAIN-CONTAINING PROTEIN"/>
    <property type="match status" value="1"/>
</dbReference>
<evidence type="ECO:0000313" key="9">
    <source>
        <dbReference type="Proteomes" id="UP000319210"/>
    </source>
</evidence>
<feature type="region of interest" description="Disordered" evidence="5">
    <location>
        <begin position="430"/>
        <end position="478"/>
    </location>
</feature>
<comment type="caution">
    <text evidence="8">The sequence shown here is derived from an EMBL/GenBank/DDBJ whole genome shotgun (WGS) entry which is preliminary data.</text>
</comment>
<feature type="compositionally biased region" description="Basic and acidic residues" evidence="5">
    <location>
        <begin position="431"/>
        <end position="453"/>
    </location>
</feature>
<evidence type="ECO:0000256" key="3">
    <source>
        <dbReference type="ARBA" id="ARBA00022989"/>
    </source>
</evidence>
<reference evidence="8 9" key="1">
    <citation type="submission" date="2019-06" db="EMBL/GenBank/DDBJ databases">
        <title>Whole genome shotgun sequence of Streptomyces cacaoi subsp. cacaoi NBRC 12748.</title>
        <authorList>
            <person name="Hosoyama A."/>
            <person name="Uohara A."/>
            <person name="Ohji S."/>
            <person name="Ichikawa N."/>
        </authorList>
    </citation>
    <scope>NUCLEOTIDE SEQUENCE [LARGE SCALE GENOMIC DNA]</scope>
    <source>
        <strain evidence="8 9">NBRC 12748</strain>
    </source>
</reference>
<evidence type="ECO:0000256" key="4">
    <source>
        <dbReference type="ARBA" id="ARBA00023136"/>
    </source>
</evidence>
<dbReference type="PANTHER" id="PTHR39535">
    <property type="entry name" value="SPORULATION-DELAYING PROTEIN SDPB"/>
    <property type="match status" value="1"/>
</dbReference>
<feature type="domain" description="HTTM-like" evidence="7">
    <location>
        <begin position="69"/>
        <end position="408"/>
    </location>
</feature>
<dbReference type="EMBL" id="BJMM01000014">
    <property type="protein sequence ID" value="GEB50694.1"/>
    <property type="molecule type" value="Genomic_DNA"/>
</dbReference>
<evidence type="ECO:0000256" key="2">
    <source>
        <dbReference type="ARBA" id="ARBA00022692"/>
    </source>
</evidence>
<evidence type="ECO:0000256" key="6">
    <source>
        <dbReference type="SAM" id="Phobius"/>
    </source>
</evidence>
<evidence type="ECO:0000313" key="8">
    <source>
        <dbReference type="EMBL" id="GEB50694.1"/>
    </source>
</evidence>
<feature type="transmembrane region" description="Helical" evidence="6">
    <location>
        <begin position="279"/>
        <end position="303"/>
    </location>
</feature>
<dbReference type="SMART" id="SM00752">
    <property type="entry name" value="HTTM"/>
    <property type="match status" value="1"/>
</dbReference>
<feature type="compositionally biased region" description="Low complexity" evidence="5">
    <location>
        <begin position="454"/>
        <end position="463"/>
    </location>
</feature>